<dbReference type="InterPro" id="IPR013658">
    <property type="entry name" value="SGL"/>
</dbReference>
<gene>
    <name evidence="3" type="ORF">GCM10011352_19720</name>
</gene>
<comment type="caution">
    <text evidence="3">The sequence shown here is derived from an EMBL/GenBank/DDBJ whole genome shotgun (WGS) entry which is preliminary data.</text>
</comment>
<keyword evidence="4" id="KW-1185">Reference proteome</keyword>
<dbReference type="Gene3D" id="2.120.10.30">
    <property type="entry name" value="TolB, C-terminal domain"/>
    <property type="match status" value="1"/>
</dbReference>
<reference evidence="4" key="1">
    <citation type="journal article" date="2019" name="Int. J. Syst. Evol. Microbiol.">
        <title>The Global Catalogue of Microorganisms (GCM) 10K type strain sequencing project: providing services to taxonomists for standard genome sequencing and annotation.</title>
        <authorList>
            <consortium name="The Broad Institute Genomics Platform"/>
            <consortium name="The Broad Institute Genome Sequencing Center for Infectious Disease"/>
            <person name="Wu L."/>
            <person name="Ma J."/>
        </authorList>
    </citation>
    <scope>NUCLEOTIDE SEQUENCE [LARGE SCALE GENOMIC DNA]</scope>
    <source>
        <strain evidence="4">CGMCC 1.15341</strain>
    </source>
</reference>
<sequence>MVKETGVKTYDERACTLGEGALWHPQRQQLFWFDILGNRLMTLNDQGLTDEWQFDEHVSAAGWVDLDTLLIASESGLFRFDIDTGARQPVCPLEADNPLTRSNDGRADPWGGFWIGTMGKAAQPNAGAIYRYYRGELRRLLAPLTIPNAICFSPDGRHGYFADTAKGAIWRLALDAEHGWPADEPELFIDCRRDGVNPDGAVVDSEGRLWNAQWGASRVACYDADGGFVTAIAFPATQVSCPAFGGVDFSRLFVTSAREGLSNQVLLGQPAAGRTFIVGTEVRGRAEPRVIL</sequence>
<dbReference type="InterPro" id="IPR011042">
    <property type="entry name" value="6-blade_b-propeller_TolB-like"/>
</dbReference>
<dbReference type="PANTHER" id="PTHR10907">
    <property type="entry name" value="REGUCALCIN"/>
    <property type="match status" value="1"/>
</dbReference>
<protein>
    <submittedName>
        <fullName evidence="3">Gluconolactonase</fullName>
    </submittedName>
</protein>
<name>A0ABQ1KCE9_9GAMM</name>
<dbReference type="EMBL" id="BMIJ01000004">
    <property type="protein sequence ID" value="GGB93735.1"/>
    <property type="molecule type" value="Genomic_DNA"/>
</dbReference>
<comment type="similarity">
    <text evidence="1">Belongs to the SMP-30/CGR1 family.</text>
</comment>
<dbReference type="InterPro" id="IPR005511">
    <property type="entry name" value="SMP-30"/>
</dbReference>
<organism evidence="3 4">
    <name type="scientific">Marinobacterium zhoushanense</name>
    <dbReference type="NCBI Taxonomy" id="1679163"/>
    <lineage>
        <taxon>Bacteria</taxon>
        <taxon>Pseudomonadati</taxon>
        <taxon>Pseudomonadota</taxon>
        <taxon>Gammaproteobacteria</taxon>
        <taxon>Oceanospirillales</taxon>
        <taxon>Oceanospirillaceae</taxon>
        <taxon>Marinobacterium</taxon>
    </lineage>
</organism>
<accession>A0ABQ1KCE9</accession>
<evidence type="ECO:0000256" key="1">
    <source>
        <dbReference type="ARBA" id="ARBA00008853"/>
    </source>
</evidence>
<dbReference type="RefSeq" id="WP_188747821.1">
    <property type="nucleotide sequence ID" value="NZ_BMIJ01000004.1"/>
</dbReference>
<dbReference type="Pfam" id="PF08450">
    <property type="entry name" value="SGL"/>
    <property type="match status" value="1"/>
</dbReference>
<dbReference type="Proteomes" id="UP000629025">
    <property type="component" value="Unassembled WGS sequence"/>
</dbReference>
<dbReference type="PRINTS" id="PR01790">
    <property type="entry name" value="SMP30FAMILY"/>
</dbReference>
<evidence type="ECO:0000313" key="3">
    <source>
        <dbReference type="EMBL" id="GGB93735.1"/>
    </source>
</evidence>
<dbReference type="SUPFAM" id="SSF63829">
    <property type="entry name" value="Calcium-dependent phosphotriesterase"/>
    <property type="match status" value="1"/>
</dbReference>
<feature type="domain" description="SMP-30/Gluconolactonase/LRE-like region" evidence="2">
    <location>
        <begin position="17"/>
        <end position="258"/>
    </location>
</feature>
<proteinExistence type="inferred from homology"/>
<dbReference type="PANTHER" id="PTHR10907:SF47">
    <property type="entry name" value="REGUCALCIN"/>
    <property type="match status" value="1"/>
</dbReference>
<evidence type="ECO:0000259" key="2">
    <source>
        <dbReference type="Pfam" id="PF08450"/>
    </source>
</evidence>
<evidence type="ECO:0000313" key="4">
    <source>
        <dbReference type="Proteomes" id="UP000629025"/>
    </source>
</evidence>